<evidence type="ECO:0000313" key="5">
    <source>
        <dbReference type="Proteomes" id="UP000538929"/>
    </source>
</evidence>
<dbReference type="CDD" id="cd00060">
    <property type="entry name" value="FHA"/>
    <property type="match status" value="1"/>
</dbReference>
<comment type="caution">
    <text evidence="4">The sequence shown here is derived from an EMBL/GenBank/DDBJ whole genome shotgun (WGS) entry which is preliminary data.</text>
</comment>
<dbReference type="Pfam" id="PF00498">
    <property type="entry name" value="FHA"/>
    <property type="match status" value="1"/>
</dbReference>
<dbReference type="PROSITE" id="PS50006">
    <property type="entry name" value="FHA_DOMAIN"/>
    <property type="match status" value="1"/>
</dbReference>
<feature type="compositionally biased region" description="Pro residues" evidence="2">
    <location>
        <begin position="201"/>
        <end position="212"/>
    </location>
</feature>
<feature type="compositionally biased region" description="Low complexity" evidence="2">
    <location>
        <begin position="248"/>
        <end position="258"/>
    </location>
</feature>
<name>A0A7W3Y479_9ACTN</name>
<feature type="region of interest" description="Disordered" evidence="2">
    <location>
        <begin position="140"/>
        <end position="168"/>
    </location>
</feature>
<organism evidence="4 5">
    <name type="scientific">Streptomyces alkaliphilus</name>
    <dbReference type="NCBI Taxonomy" id="1472722"/>
    <lineage>
        <taxon>Bacteria</taxon>
        <taxon>Bacillati</taxon>
        <taxon>Actinomycetota</taxon>
        <taxon>Actinomycetes</taxon>
        <taxon>Kitasatosporales</taxon>
        <taxon>Streptomycetaceae</taxon>
        <taxon>Streptomyces</taxon>
    </lineage>
</organism>
<accession>A0A7W3Y479</accession>
<dbReference type="InterPro" id="IPR050923">
    <property type="entry name" value="Cell_Proc_Reg/RNA_Proc"/>
</dbReference>
<keyword evidence="5" id="KW-1185">Reference proteome</keyword>
<evidence type="ECO:0000313" key="4">
    <source>
        <dbReference type="EMBL" id="MBB0247165.1"/>
    </source>
</evidence>
<reference evidence="5" key="1">
    <citation type="submission" date="2019-10" db="EMBL/GenBank/DDBJ databases">
        <title>Streptomyces sp. nov., a novel actinobacterium isolated from alkaline environment.</title>
        <authorList>
            <person name="Golinska P."/>
        </authorList>
    </citation>
    <scope>NUCLEOTIDE SEQUENCE [LARGE SCALE GENOMIC DNA]</scope>
    <source>
        <strain evidence="5">DSM 42118</strain>
    </source>
</reference>
<evidence type="ECO:0000259" key="3">
    <source>
        <dbReference type="PROSITE" id="PS50006"/>
    </source>
</evidence>
<dbReference type="RefSeq" id="WP_182608393.1">
    <property type="nucleotide sequence ID" value="NZ_VKHT01001431.1"/>
</dbReference>
<gene>
    <name evidence="4" type="ORF">FNQ90_24325</name>
</gene>
<feature type="non-terminal residue" evidence="4">
    <location>
        <position position="297"/>
    </location>
</feature>
<feature type="domain" description="FHA" evidence="3">
    <location>
        <begin position="111"/>
        <end position="162"/>
    </location>
</feature>
<feature type="region of interest" description="Disordered" evidence="2">
    <location>
        <begin position="193"/>
        <end position="272"/>
    </location>
</feature>
<dbReference type="SMART" id="SM00240">
    <property type="entry name" value="FHA"/>
    <property type="match status" value="1"/>
</dbReference>
<dbReference type="EMBL" id="VKHT01001431">
    <property type="protein sequence ID" value="MBB0247165.1"/>
    <property type="molecule type" value="Genomic_DNA"/>
</dbReference>
<dbReference type="PANTHER" id="PTHR23308">
    <property type="entry name" value="NUCLEAR INHIBITOR OF PROTEIN PHOSPHATASE-1"/>
    <property type="match status" value="1"/>
</dbReference>
<protein>
    <submittedName>
        <fullName evidence="4">FHA domain-containing protein</fullName>
    </submittedName>
</protein>
<evidence type="ECO:0000256" key="2">
    <source>
        <dbReference type="SAM" id="MobiDB-lite"/>
    </source>
</evidence>
<dbReference type="InterPro" id="IPR000253">
    <property type="entry name" value="FHA_dom"/>
</dbReference>
<proteinExistence type="predicted"/>
<evidence type="ECO:0000256" key="1">
    <source>
        <dbReference type="ARBA" id="ARBA00022553"/>
    </source>
</evidence>
<keyword evidence="1" id="KW-0597">Phosphoprotein</keyword>
<dbReference type="InterPro" id="IPR008984">
    <property type="entry name" value="SMAD_FHA_dom_sf"/>
</dbReference>
<dbReference type="AlphaFoldDB" id="A0A7W3Y479"/>
<sequence>MQIRLTVLGPRGGEGTDVTVTAPVDTPLEAVLGDLVAAADPTAGTPGAVWCGGRRLDPRRAPLGRPPLVDGAVLATDGPVGVDRADDSVPRLLVVSGPDAGGVHLLHGGEVRIGRSARADVPLDDPDVSRLHCLLRVPEGPGPVTVRDPGSTNGTTVDGVAVPTDRDLPLFPGRELRLGESALRILAARSDDGANAGVPAQSPPPTVAPPTGPGGGTGGESARRRGLAGRLLRRERTLGPAAPPTSAGPRVPRPTVSPTTPPAPTAGPNPAELLLRVLDDPAALWPPAPAVTGRSAP</sequence>
<dbReference type="Proteomes" id="UP000538929">
    <property type="component" value="Unassembled WGS sequence"/>
</dbReference>
<dbReference type="Gene3D" id="2.60.200.20">
    <property type="match status" value="1"/>
</dbReference>
<dbReference type="SUPFAM" id="SSF49879">
    <property type="entry name" value="SMAD/FHA domain"/>
    <property type="match status" value="1"/>
</dbReference>